<evidence type="ECO:0000256" key="2">
    <source>
        <dbReference type="ARBA" id="ARBA00022723"/>
    </source>
</evidence>
<sequence length="378" mass="41583">MTIHAIAAKRIFDGVRFHHNAALVWQGQHIMGLVPRHQLSLDVITYDYPDATLTPGFIDLQVNGGGGVMFNTQTDVVAMEQICHGHRKHGTAHLLPTLISDTPAQLKRALKAAEAALNDKIPGVLGVHLEGPWLNSEKKGAHNNELFYAPTIAELETFPWPEKAKVLITLAPEQIEAEVLQWLHQQGIVLFCGHSNARHEQLTSKLRYLHGFTHLYNAMSPFESREPGVVGTALMADNQWCSIIADGIHVHPQSVLLAQRIKPHGKLLLVTDAMATVGSEKNFFELNGETIQVVDNVLVNSNGNLAGAHIGMDQSVINLIEWGVAEEEALRMASTYPAEAIGLTDLGYIRPDYRASVTILRDDYSTQAVLVDGTLFEQ</sequence>
<keyword evidence="2 8" id="KW-0479">Metal-binding</keyword>
<keyword evidence="4 5" id="KW-0119">Carbohydrate metabolism</keyword>
<evidence type="ECO:0000256" key="3">
    <source>
        <dbReference type="ARBA" id="ARBA00022801"/>
    </source>
</evidence>
<dbReference type="InterPro" id="IPR032466">
    <property type="entry name" value="Metal_Hydrolase"/>
</dbReference>
<dbReference type="InterPro" id="IPR006680">
    <property type="entry name" value="Amidohydro-rel"/>
</dbReference>
<dbReference type="EMBL" id="PDGH01000113">
    <property type="protein sequence ID" value="POB45558.1"/>
    <property type="molecule type" value="Genomic_DNA"/>
</dbReference>
<dbReference type="NCBIfam" id="TIGR00221">
    <property type="entry name" value="nagA"/>
    <property type="match status" value="1"/>
</dbReference>
<dbReference type="Pfam" id="PF01979">
    <property type="entry name" value="Amidohydro_1"/>
    <property type="match status" value="1"/>
</dbReference>
<reference evidence="10 11" key="1">
    <citation type="journal article" date="2018" name="Front. Microbiol.">
        <title>Phylogeny of Vibrio vulnificus from the Analysis of the Core-Genome: Implications for Intra-Species Taxonomy.</title>
        <authorList>
            <person name="Roig F.J."/>
            <person name="Gonzalez-Candelas F."/>
            <person name="Sanjuan E."/>
            <person name="Fouz B."/>
            <person name="Feil E.J."/>
            <person name="Llorens C."/>
            <person name="Baker-Austin C."/>
            <person name="Oliver J.D."/>
            <person name="Danin-Poleg Y."/>
            <person name="Gibas C.J."/>
            <person name="Kashi Y."/>
            <person name="Gulig P.A."/>
            <person name="Morrison S.S."/>
            <person name="Amaro C."/>
        </authorList>
    </citation>
    <scope>NUCLEOTIDE SEQUENCE [LARGE SCALE GENOMIC DNA]</scope>
    <source>
        <strain evidence="10 11">CECT4608</strain>
    </source>
</reference>
<dbReference type="Proteomes" id="UP000237466">
    <property type="component" value="Unassembled WGS sequence"/>
</dbReference>
<dbReference type="CDD" id="cd00854">
    <property type="entry name" value="NagA"/>
    <property type="match status" value="1"/>
</dbReference>
<dbReference type="SUPFAM" id="SSF51338">
    <property type="entry name" value="Composite domain of metallo-dependent hydrolases"/>
    <property type="match status" value="1"/>
</dbReference>
<evidence type="ECO:0000256" key="7">
    <source>
        <dbReference type="PIRSR" id="PIRSR038994-2"/>
    </source>
</evidence>
<evidence type="ECO:0000256" key="8">
    <source>
        <dbReference type="PIRSR" id="PIRSR038994-3"/>
    </source>
</evidence>
<comment type="similarity">
    <text evidence="1 5">Belongs to the metallo-dependent hydrolases superfamily. NagA family.</text>
</comment>
<feature type="domain" description="Amidohydrolase-related" evidence="9">
    <location>
        <begin position="52"/>
        <end position="374"/>
    </location>
</feature>
<dbReference type="GO" id="GO:0008448">
    <property type="term" value="F:N-acetylglucosamine-6-phosphate deacetylase activity"/>
    <property type="evidence" value="ECO:0007669"/>
    <property type="project" value="InterPro"/>
</dbReference>
<feature type="binding site" evidence="8">
    <location>
        <position position="194"/>
    </location>
    <ligand>
        <name>Zn(2+)</name>
        <dbReference type="ChEBI" id="CHEBI:29105"/>
    </ligand>
</feature>
<evidence type="ECO:0000256" key="1">
    <source>
        <dbReference type="ARBA" id="ARBA00010716"/>
    </source>
</evidence>
<organism evidence="10 11">
    <name type="scientific">Vibrio vulnificus</name>
    <dbReference type="NCBI Taxonomy" id="672"/>
    <lineage>
        <taxon>Bacteria</taxon>
        <taxon>Pseudomonadati</taxon>
        <taxon>Pseudomonadota</taxon>
        <taxon>Gammaproteobacteria</taxon>
        <taxon>Vibrionales</taxon>
        <taxon>Vibrionaceae</taxon>
        <taxon>Vibrio</taxon>
    </lineage>
</organism>
<dbReference type="PANTHER" id="PTHR11113">
    <property type="entry name" value="N-ACETYLGLUCOSAMINE-6-PHOSPHATE DEACETYLASE"/>
    <property type="match status" value="1"/>
</dbReference>
<feature type="binding site" evidence="7">
    <location>
        <position position="141"/>
    </location>
    <ligand>
        <name>substrate</name>
    </ligand>
</feature>
<comment type="cofactor">
    <cofactor evidence="8">
        <name>a divalent metal cation</name>
        <dbReference type="ChEBI" id="CHEBI:60240"/>
    </cofactor>
    <text evidence="8">Binds 1 divalent metal cation per subunit.</text>
</comment>
<dbReference type="InterPro" id="IPR003764">
    <property type="entry name" value="GlcNAc_6-P_deAcase"/>
</dbReference>
<dbReference type="PANTHER" id="PTHR11113:SF14">
    <property type="entry name" value="N-ACETYLGLUCOSAMINE-6-PHOSPHATE DEACETYLASE"/>
    <property type="match status" value="1"/>
</dbReference>
<name>A0A2S3R046_VIBVL</name>
<feature type="binding site" evidence="7">
    <location>
        <begin position="217"/>
        <end position="218"/>
    </location>
    <ligand>
        <name>substrate</name>
    </ligand>
</feature>
<evidence type="ECO:0000256" key="6">
    <source>
        <dbReference type="PIRSR" id="PIRSR038994-1"/>
    </source>
</evidence>
<feature type="binding site" evidence="7">
    <location>
        <begin position="305"/>
        <end position="307"/>
    </location>
    <ligand>
        <name>substrate</name>
    </ligand>
</feature>
<comment type="caution">
    <text evidence="10">The sequence shown here is derived from an EMBL/GenBank/DDBJ whole genome shotgun (WGS) entry which is preliminary data.</text>
</comment>
<gene>
    <name evidence="10" type="primary">nagA</name>
    <name evidence="10" type="ORF">CRN52_16420</name>
</gene>
<dbReference type="RefSeq" id="WP_103200779.1">
    <property type="nucleotide sequence ID" value="NZ_PDGH01000113.1"/>
</dbReference>
<dbReference type="GO" id="GO:0046872">
    <property type="term" value="F:metal ion binding"/>
    <property type="evidence" value="ECO:0007669"/>
    <property type="project" value="UniProtKB-KW"/>
</dbReference>
<dbReference type="PIRSF" id="PIRSF038994">
    <property type="entry name" value="NagA"/>
    <property type="match status" value="1"/>
</dbReference>
<feature type="binding site" evidence="8">
    <location>
        <position position="130"/>
    </location>
    <ligand>
        <name>Zn(2+)</name>
        <dbReference type="ChEBI" id="CHEBI:29105"/>
    </ligand>
</feature>
<evidence type="ECO:0000256" key="4">
    <source>
        <dbReference type="ARBA" id="ARBA00023277"/>
    </source>
</evidence>
<dbReference type="GO" id="GO:0006046">
    <property type="term" value="P:N-acetylglucosamine catabolic process"/>
    <property type="evidence" value="ECO:0007669"/>
    <property type="project" value="TreeGrafter"/>
</dbReference>
<protein>
    <submittedName>
        <fullName evidence="10">N-acetylglucosamine-6-phosphate deacetylase</fullName>
    </submittedName>
</protein>
<evidence type="ECO:0000313" key="11">
    <source>
        <dbReference type="Proteomes" id="UP000237466"/>
    </source>
</evidence>
<evidence type="ECO:0000313" key="10">
    <source>
        <dbReference type="EMBL" id="POB45558.1"/>
    </source>
</evidence>
<dbReference type="Gene3D" id="3.20.20.140">
    <property type="entry name" value="Metal-dependent hydrolases"/>
    <property type="match status" value="1"/>
</dbReference>
<dbReference type="Gene3D" id="2.30.40.10">
    <property type="entry name" value="Urease, subunit C, domain 1"/>
    <property type="match status" value="1"/>
</dbReference>
<evidence type="ECO:0000259" key="9">
    <source>
        <dbReference type="Pfam" id="PF01979"/>
    </source>
</evidence>
<feature type="binding site" evidence="7">
    <location>
        <position position="249"/>
    </location>
    <ligand>
        <name>substrate</name>
    </ligand>
</feature>
<keyword evidence="3 5" id="KW-0378">Hydrolase</keyword>
<dbReference type="SUPFAM" id="SSF51556">
    <property type="entry name" value="Metallo-dependent hydrolases"/>
    <property type="match status" value="1"/>
</dbReference>
<evidence type="ECO:0000256" key="5">
    <source>
        <dbReference type="PIRNR" id="PIRNR038994"/>
    </source>
</evidence>
<feature type="binding site" evidence="7">
    <location>
        <position position="225"/>
    </location>
    <ligand>
        <name>substrate</name>
    </ligand>
</feature>
<feature type="active site" description="Proton donor/acceptor" evidence="6">
    <location>
        <position position="272"/>
    </location>
</feature>
<proteinExistence type="inferred from homology"/>
<accession>A0A2S3R046</accession>
<dbReference type="AlphaFoldDB" id="A0A2S3R046"/>
<feature type="binding site" evidence="8">
    <location>
        <position position="214"/>
    </location>
    <ligand>
        <name>Zn(2+)</name>
        <dbReference type="ChEBI" id="CHEBI:29105"/>
    </ligand>
</feature>
<dbReference type="InterPro" id="IPR011059">
    <property type="entry name" value="Metal-dep_hydrolase_composite"/>
</dbReference>